<gene>
    <name evidence="3" type="ORF">PA42_14490</name>
</gene>
<evidence type="ECO:0000313" key="4">
    <source>
        <dbReference type="Proteomes" id="UP001052140"/>
    </source>
</evidence>
<dbReference type="Proteomes" id="UP001052140">
    <property type="component" value="Unassembled WGS sequence"/>
</dbReference>
<feature type="chain" id="PRO_5045317929" description="Lipoprotein" evidence="2">
    <location>
        <begin position="21"/>
        <end position="280"/>
    </location>
</feature>
<reference evidence="3" key="1">
    <citation type="submission" date="2024-05" db="EMBL/GenBank/DDBJ databases">
        <title>Determining zoonotic pasteurella genome.</title>
        <authorList>
            <person name="Maeda T."/>
            <person name="Takahashi T."/>
            <person name="Yoshida H."/>
        </authorList>
    </citation>
    <scope>NUCLEOTIDE SEQUENCE</scope>
    <source>
        <strain evidence="3">PA42</strain>
    </source>
</reference>
<sequence>MKKSILKISLLISLSTLFSACGSHKPNHHSDMQSNKKPPINKAAPKDKEKDSIKWVGKECVYGVCKTNNIKKPNEITIENISKTNSSQEKEKITTISLSVGENKNKDNQHEYKITLLQENQIDLAYYGYSIYNNTLNKKKRVKILSGINENYINKKSLPNDFNAKYEGKNSFIYTNFSEVNKDHQAQYADIILNYNNGSVSGFVAKNTSPEEKFFEISKQDNTNSLLFTPTEKSGISQEDVSLFEIKFIDSVKNNDDRKYIIGTGIGYDWMGAFSAEKKQ</sequence>
<keyword evidence="2" id="KW-0732">Signal</keyword>
<evidence type="ECO:0000256" key="1">
    <source>
        <dbReference type="SAM" id="MobiDB-lite"/>
    </source>
</evidence>
<evidence type="ECO:0008006" key="5">
    <source>
        <dbReference type="Google" id="ProtNLM"/>
    </source>
</evidence>
<feature type="region of interest" description="Disordered" evidence="1">
    <location>
        <begin position="23"/>
        <end position="49"/>
    </location>
</feature>
<proteinExistence type="predicted"/>
<dbReference type="RefSeq" id="WP_226690837.1">
    <property type="nucleotide sequence ID" value="NZ_BPUX01000024.1"/>
</dbReference>
<keyword evidence="4" id="KW-1185">Reference proteome</keyword>
<dbReference type="GeneID" id="69687415"/>
<organism evidence="3 4">
    <name type="scientific">Pasteurella canis</name>
    <dbReference type="NCBI Taxonomy" id="753"/>
    <lineage>
        <taxon>Bacteria</taxon>
        <taxon>Pseudomonadati</taxon>
        <taxon>Pseudomonadota</taxon>
        <taxon>Gammaproteobacteria</taxon>
        <taxon>Pasteurellales</taxon>
        <taxon>Pasteurellaceae</taxon>
        <taxon>Pasteurella</taxon>
    </lineage>
</organism>
<protein>
    <recommendedName>
        <fullName evidence="5">Lipoprotein</fullName>
    </recommendedName>
</protein>
<evidence type="ECO:0000313" key="3">
    <source>
        <dbReference type="EMBL" id="GJH43275.1"/>
    </source>
</evidence>
<evidence type="ECO:0000256" key="2">
    <source>
        <dbReference type="SAM" id="SignalP"/>
    </source>
</evidence>
<feature type="signal peptide" evidence="2">
    <location>
        <begin position="1"/>
        <end position="20"/>
    </location>
</feature>
<comment type="caution">
    <text evidence="3">The sequence shown here is derived from an EMBL/GenBank/DDBJ whole genome shotgun (WGS) entry which is preliminary data.</text>
</comment>
<dbReference type="PROSITE" id="PS51257">
    <property type="entry name" value="PROKAR_LIPOPROTEIN"/>
    <property type="match status" value="1"/>
</dbReference>
<name>A0ABQ4VGW9_9PAST</name>
<dbReference type="EMBL" id="BPUX01000024">
    <property type="protein sequence ID" value="GJH43275.1"/>
    <property type="molecule type" value="Genomic_DNA"/>
</dbReference>
<accession>A0ABQ4VGW9</accession>